<proteinExistence type="predicted"/>
<dbReference type="OrthoDB" id="5825388at2"/>
<evidence type="ECO:0000313" key="4">
    <source>
        <dbReference type="Proteomes" id="UP000269692"/>
    </source>
</evidence>
<feature type="transmembrane region" description="Helical" evidence="1">
    <location>
        <begin position="83"/>
        <end position="104"/>
    </location>
</feature>
<dbReference type="InterPro" id="IPR007621">
    <property type="entry name" value="TPM_dom"/>
</dbReference>
<comment type="caution">
    <text evidence="3">The sequence shown here is derived from an EMBL/GenBank/DDBJ whole genome shotgun (WGS) entry which is preliminary data.</text>
</comment>
<dbReference type="PANTHER" id="PTHR30373:SF8">
    <property type="entry name" value="BLL7265 PROTEIN"/>
    <property type="match status" value="1"/>
</dbReference>
<dbReference type="Gene3D" id="3.10.310.50">
    <property type="match status" value="1"/>
</dbReference>
<dbReference type="Proteomes" id="UP000269692">
    <property type="component" value="Unassembled WGS sequence"/>
</dbReference>
<name>A0A3L7A9V7_9HYPH</name>
<sequence>MKLFPPPAVAEDAQQSPLGADALQRIAAAVAAAEAKTSAEIRVVVAREPLIQHPFYSVMYAALAALVLPWILVLLTPMRPMQLLGIQAAMFMVFAGVLMLPSIAQKVIPRLALKAAARSAAVEMFLAHGIPQAKGRSGILIFAASQEHLIEVVADEGVHTPLGHGAWRDICERVADQAKKGSLAEGLIAGVHKAGDLLAGPLPSKPGERNELANHVIIM</sequence>
<organism evidence="3 4">
    <name type="scientific">Xanthobacter tagetidis</name>
    <dbReference type="NCBI Taxonomy" id="60216"/>
    <lineage>
        <taxon>Bacteria</taxon>
        <taxon>Pseudomonadati</taxon>
        <taxon>Pseudomonadota</taxon>
        <taxon>Alphaproteobacteria</taxon>
        <taxon>Hyphomicrobiales</taxon>
        <taxon>Xanthobacteraceae</taxon>
        <taxon>Xanthobacter</taxon>
    </lineage>
</organism>
<accession>A0A3L7A9V7</accession>
<dbReference type="Pfam" id="PF04536">
    <property type="entry name" value="TPM_phosphatase"/>
    <property type="match status" value="1"/>
</dbReference>
<feature type="domain" description="TPM" evidence="2">
    <location>
        <begin position="117"/>
        <end position="195"/>
    </location>
</feature>
<evidence type="ECO:0000313" key="3">
    <source>
        <dbReference type="EMBL" id="RLP77139.1"/>
    </source>
</evidence>
<evidence type="ECO:0000259" key="2">
    <source>
        <dbReference type="Pfam" id="PF04536"/>
    </source>
</evidence>
<keyword evidence="1" id="KW-0812">Transmembrane</keyword>
<dbReference type="AlphaFoldDB" id="A0A3L7A9V7"/>
<dbReference type="PANTHER" id="PTHR30373">
    <property type="entry name" value="UPF0603 PROTEIN YGCG"/>
    <property type="match status" value="1"/>
</dbReference>
<feature type="transmembrane region" description="Helical" evidence="1">
    <location>
        <begin position="55"/>
        <end position="76"/>
    </location>
</feature>
<keyword evidence="4" id="KW-1185">Reference proteome</keyword>
<keyword evidence="1" id="KW-0472">Membrane</keyword>
<dbReference type="RefSeq" id="WP_121623977.1">
    <property type="nucleotide sequence ID" value="NZ_JACIIW010000008.1"/>
</dbReference>
<gene>
    <name evidence="3" type="ORF">D9R14_14120</name>
</gene>
<reference evidence="3 4" key="1">
    <citation type="submission" date="2018-10" db="EMBL/GenBank/DDBJ databases">
        <title>Xanthobacter tagetidis genome sequencing and assembly.</title>
        <authorList>
            <person name="Maclea K.S."/>
            <person name="Goen A.E."/>
            <person name="Fatima S.A."/>
        </authorList>
    </citation>
    <scope>NUCLEOTIDE SEQUENCE [LARGE SCALE GENOMIC DNA]</scope>
    <source>
        <strain evidence="3 4">ATCC 700314</strain>
    </source>
</reference>
<keyword evidence="1" id="KW-1133">Transmembrane helix</keyword>
<evidence type="ECO:0000256" key="1">
    <source>
        <dbReference type="SAM" id="Phobius"/>
    </source>
</evidence>
<protein>
    <recommendedName>
        <fullName evidence="2">TPM domain-containing protein</fullName>
    </recommendedName>
</protein>
<dbReference type="EMBL" id="RCTF01000011">
    <property type="protein sequence ID" value="RLP77139.1"/>
    <property type="molecule type" value="Genomic_DNA"/>
</dbReference>